<dbReference type="GO" id="GO:0005886">
    <property type="term" value="C:plasma membrane"/>
    <property type="evidence" value="ECO:0007669"/>
    <property type="project" value="UniProtKB-SubCell"/>
</dbReference>
<reference evidence="9 10" key="1">
    <citation type="submission" date="2016-06" db="EMBL/GenBank/DDBJ databases">
        <authorList>
            <person name="Kjaerup R.B."/>
            <person name="Dalgaard T.S."/>
            <person name="Juul-Madsen H.R."/>
        </authorList>
    </citation>
    <scope>NUCLEOTIDE SEQUENCE [LARGE SCALE GENOMIC DNA]</scope>
    <source>
        <strain evidence="9 10">GCSL-Mp3</strain>
    </source>
</reference>
<evidence type="ECO:0000256" key="4">
    <source>
        <dbReference type="ARBA" id="ARBA00022692"/>
    </source>
</evidence>
<keyword evidence="4 7" id="KW-0812">Transmembrane</keyword>
<gene>
    <name evidence="9" type="ORF">AYY17_09885</name>
</gene>
<dbReference type="NCBIfam" id="TIGR00711">
    <property type="entry name" value="efflux_EmrB"/>
    <property type="match status" value="1"/>
</dbReference>
<dbReference type="SUPFAM" id="SSF103473">
    <property type="entry name" value="MFS general substrate transporter"/>
    <property type="match status" value="1"/>
</dbReference>
<dbReference type="InterPro" id="IPR020846">
    <property type="entry name" value="MFS_dom"/>
</dbReference>
<keyword evidence="5 7" id="KW-1133">Transmembrane helix</keyword>
<comment type="caution">
    <text evidence="9">The sequence shown here is derived from an EMBL/GenBank/DDBJ whole genome shotgun (WGS) entry which is preliminary data.</text>
</comment>
<dbReference type="PANTHER" id="PTHR42718">
    <property type="entry name" value="MAJOR FACILITATOR SUPERFAMILY MULTIDRUG TRANSPORTER MFSC"/>
    <property type="match status" value="1"/>
</dbReference>
<feature type="transmembrane region" description="Helical" evidence="7">
    <location>
        <begin position="128"/>
        <end position="150"/>
    </location>
</feature>
<feature type="transmembrane region" description="Helical" evidence="7">
    <location>
        <begin position="286"/>
        <end position="309"/>
    </location>
</feature>
<feature type="transmembrane region" description="Helical" evidence="7">
    <location>
        <begin position="100"/>
        <end position="121"/>
    </location>
</feature>
<keyword evidence="6 7" id="KW-0472">Membrane</keyword>
<feature type="transmembrane region" description="Helical" evidence="7">
    <location>
        <begin position="40"/>
        <end position="60"/>
    </location>
</feature>
<name>A0A1B8H4F5_9GAMM</name>
<evidence type="ECO:0000256" key="1">
    <source>
        <dbReference type="ARBA" id="ARBA00004651"/>
    </source>
</evidence>
<dbReference type="STRING" id="368603.AYY16_10330"/>
<dbReference type="PRINTS" id="PR01036">
    <property type="entry name" value="TCRTETB"/>
</dbReference>
<feature type="transmembrane region" description="Helical" evidence="7">
    <location>
        <begin position="72"/>
        <end position="94"/>
    </location>
</feature>
<dbReference type="GO" id="GO:0022857">
    <property type="term" value="F:transmembrane transporter activity"/>
    <property type="evidence" value="ECO:0007669"/>
    <property type="project" value="InterPro"/>
</dbReference>
<evidence type="ECO:0000313" key="9">
    <source>
        <dbReference type="EMBL" id="OBU03954.1"/>
    </source>
</evidence>
<accession>A0A1B8H4F5</accession>
<keyword evidence="3" id="KW-1003">Cell membrane</keyword>
<comment type="subcellular location">
    <subcellularLocation>
        <location evidence="1">Cell membrane</location>
        <topology evidence="1">Multi-pass membrane protein</topology>
    </subcellularLocation>
</comment>
<dbReference type="InterPro" id="IPR011701">
    <property type="entry name" value="MFS"/>
</dbReference>
<feature type="transmembrane region" description="Helical" evidence="7">
    <location>
        <begin position="321"/>
        <end position="340"/>
    </location>
</feature>
<dbReference type="Pfam" id="PF07690">
    <property type="entry name" value="MFS_1"/>
    <property type="match status" value="1"/>
</dbReference>
<feature type="transmembrane region" description="Helical" evidence="7">
    <location>
        <begin position="189"/>
        <end position="211"/>
    </location>
</feature>
<evidence type="ECO:0000256" key="6">
    <source>
        <dbReference type="ARBA" id="ARBA00023136"/>
    </source>
</evidence>
<evidence type="ECO:0000259" key="8">
    <source>
        <dbReference type="PROSITE" id="PS50850"/>
    </source>
</evidence>
<keyword evidence="2" id="KW-0813">Transport</keyword>
<organism evidence="9 10">
    <name type="scientific">Morganella psychrotolerans</name>
    <dbReference type="NCBI Taxonomy" id="368603"/>
    <lineage>
        <taxon>Bacteria</taxon>
        <taxon>Pseudomonadati</taxon>
        <taxon>Pseudomonadota</taxon>
        <taxon>Gammaproteobacteria</taxon>
        <taxon>Enterobacterales</taxon>
        <taxon>Morganellaceae</taxon>
        <taxon>Morganella</taxon>
    </lineage>
</organism>
<feature type="transmembrane region" description="Helical" evidence="7">
    <location>
        <begin position="156"/>
        <end position="177"/>
    </location>
</feature>
<feature type="transmembrane region" description="Helical" evidence="7">
    <location>
        <begin position="255"/>
        <end position="280"/>
    </location>
</feature>
<evidence type="ECO:0000313" key="10">
    <source>
        <dbReference type="Proteomes" id="UP000092247"/>
    </source>
</evidence>
<feature type="transmembrane region" description="Helical" evidence="7">
    <location>
        <begin position="217"/>
        <end position="234"/>
    </location>
</feature>
<dbReference type="Gene3D" id="1.20.1250.20">
    <property type="entry name" value="MFS general substrate transporter like domains"/>
    <property type="match status" value="1"/>
</dbReference>
<dbReference type="Gene3D" id="1.20.1720.10">
    <property type="entry name" value="Multidrug resistance protein D"/>
    <property type="match status" value="1"/>
</dbReference>
<dbReference type="EMBL" id="LZEX01000042">
    <property type="protein sequence ID" value="OBU03954.1"/>
    <property type="molecule type" value="Genomic_DNA"/>
</dbReference>
<sequence>MMLSVLMAGTFTGLFGETALNMALTNLMSEFTLSAGQAQWLVTGYLLTLAVFVPVSAFLVRWFNTRTLILNALAVSLAGCLIAAFAPGFTVLLLGRVIQAIGTGVVLPVLLSAALLIFPVYQRGMVMGLVGIAITLAPALGPTLSGFILTAFTWHAIFWLSALAYVAIILLALKAMAPIGEITRPRIDIISLLLSSAGFSGVIYGLAIMAEHSLSDPAVWGSLLTGLICLGLFARRQVVMKTPMIHPDVFRQPMFVIGLLMMILSMMSVLCAAIILPLFLKDVLMLSAALAGILLLPGNIINVIFSPLVGLLYNRYDARPFVVIGSLFMLASAALFLFSVGESAQIWHIVLAFMFLCLGVTFVIMPAQTTALSALPATLYADGSAVWNTFYQVAGAIGTAMAITLMSFYREQAYAALPEHGETGALAAGVHAVFWFILLLGFLSLALAFFLRKPHPHTDTE</sequence>
<dbReference type="PROSITE" id="PS50850">
    <property type="entry name" value="MFS"/>
    <property type="match status" value="1"/>
</dbReference>
<dbReference type="InterPro" id="IPR004638">
    <property type="entry name" value="EmrB-like"/>
</dbReference>
<dbReference type="PANTHER" id="PTHR42718:SF43">
    <property type="entry name" value="LINCOMYCIN RESISTANCE PROTEIN LMRB"/>
    <property type="match status" value="1"/>
</dbReference>
<proteinExistence type="predicted"/>
<evidence type="ECO:0000256" key="3">
    <source>
        <dbReference type="ARBA" id="ARBA00022475"/>
    </source>
</evidence>
<evidence type="ECO:0000256" key="7">
    <source>
        <dbReference type="SAM" id="Phobius"/>
    </source>
</evidence>
<feature type="domain" description="Major facilitator superfamily (MFS) profile" evidence="8">
    <location>
        <begin position="2"/>
        <end position="456"/>
    </location>
</feature>
<feature type="transmembrane region" description="Helical" evidence="7">
    <location>
        <begin position="346"/>
        <end position="365"/>
    </location>
</feature>
<dbReference type="AlphaFoldDB" id="A0A1B8H4F5"/>
<evidence type="ECO:0000256" key="2">
    <source>
        <dbReference type="ARBA" id="ARBA00022448"/>
    </source>
</evidence>
<dbReference type="InterPro" id="IPR036259">
    <property type="entry name" value="MFS_trans_sf"/>
</dbReference>
<feature type="transmembrane region" description="Helical" evidence="7">
    <location>
        <begin position="386"/>
        <end position="409"/>
    </location>
</feature>
<feature type="transmembrane region" description="Helical" evidence="7">
    <location>
        <begin position="429"/>
        <end position="451"/>
    </location>
</feature>
<dbReference type="Proteomes" id="UP000092247">
    <property type="component" value="Unassembled WGS sequence"/>
</dbReference>
<evidence type="ECO:0000256" key="5">
    <source>
        <dbReference type="ARBA" id="ARBA00022989"/>
    </source>
</evidence>
<protein>
    <submittedName>
        <fullName evidence="9">Multidrug MFS transporter</fullName>
    </submittedName>
</protein>